<dbReference type="Proteomes" id="UP000768462">
    <property type="component" value="Unassembled WGS sequence"/>
</dbReference>
<feature type="domain" description="UPF0033" evidence="2">
    <location>
        <begin position="5"/>
        <end position="73"/>
    </location>
</feature>
<evidence type="ECO:0000313" key="3">
    <source>
        <dbReference type="EMBL" id="KEZ86840.1"/>
    </source>
</evidence>
<protein>
    <submittedName>
        <fullName evidence="3">Response regulator SirA</fullName>
    </submittedName>
    <submittedName>
        <fullName evidence="4">Sulfurtransferase TusA family protein</fullName>
    </submittedName>
</protein>
<evidence type="ECO:0000313" key="5">
    <source>
        <dbReference type="Proteomes" id="UP000028542"/>
    </source>
</evidence>
<dbReference type="AlphaFoldDB" id="A0A084JD06"/>
<dbReference type="PANTHER" id="PTHR33279:SF6">
    <property type="entry name" value="SULFUR CARRIER PROTEIN YEDF-RELATED"/>
    <property type="match status" value="1"/>
</dbReference>
<dbReference type="eggNOG" id="COG0425">
    <property type="taxonomic scope" value="Bacteria"/>
</dbReference>
<reference evidence="4" key="2">
    <citation type="submission" date="2019-04" db="EMBL/GenBank/DDBJ databases">
        <title>Evolution of Biomass-Degrading Anaerobic Consortia Revealed by Metagenomics.</title>
        <authorList>
            <person name="Peng X."/>
        </authorList>
    </citation>
    <scope>NUCLEOTIDE SEQUENCE</scope>
    <source>
        <strain evidence="4">SIG254</strain>
    </source>
</reference>
<dbReference type="RefSeq" id="WP_035132122.1">
    <property type="nucleotide sequence ID" value="NZ_JBQHQR010000003.1"/>
</dbReference>
<dbReference type="InterPro" id="IPR001455">
    <property type="entry name" value="TusA-like"/>
</dbReference>
<evidence type="ECO:0000256" key="1">
    <source>
        <dbReference type="ARBA" id="ARBA00008984"/>
    </source>
</evidence>
<gene>
    <name evidence="4" type="ORF">E7215_01760</name>
    <name evidence="3" type="ORF">IO99_08145</name>
</gene>
<dbReference type="Pfam" id="PF01206">
    <property type="entry name" value="TusA"/>
    <property type="match status" value="1"/>
</dbReference>
<sequence>MTVRKVDCLSELCPIPLLRAMQELKTMEPGDILILNCDHSCVAIDIEKWALEKEYPIQLVELGRGEWEVYIQKPKGK</sequence>
<proteinExistence type="inferred from homology"/>
<evidence type="ECO:0000259" key="2">
    <source>
        <dbReference type="Pfam" id="PF01206"/>
    </source>
</evidence>
<comment type="caution">
    <text evidence="3">The sequence shown here is derived from an EMBL/GenBank/DDBJ whole genome shotgun (WGS) entry which is preliminary data.</text>
</comment>
<dbReference type="STRING" id="318464.IO99_08145"/>
<comment type="similarity">
    <text evidence="1">Belongs to the sulfur carrier protein TusA family.</text>
</comment>
<name>A0A084JD06_9CLOT</name>
<dbReference type="CDD" id="cd00291">
    <property type="entry name" value="SirA_YedF_YeeD"/>
    <property type="match status" value="1"/>
</dbReference>
<dbReference type="EMBL" id="SVCM01000019">
    <property type="protein sequence ID" value="MBE6058890.1"/>
    <property type="molecule type" value="Genomic_DNA"/>
</dbReference>
<dbReference type="Proteomes" id="UP000028542">
    <property type="component" value="Unassembled WGS sequence"/>
</dbReference>
<dbReference type="PANTHER" id="PTHR33279">
    <property type="entry name" value="SULFUR CARRIER PROTEIN YEDF-RELATED"/>
    <property type="match status" value="1"/>
</dbReference>
<evidence type="ECO:0000313" key="4">
    <source>
        <dbReference type="EMBL" id="MBE6058890.1"/>
    </source>
</evidence>
<accession>A0A084JD06</accession>
<reference evidence="3 5" key="1">
    <citation type="submission" date="2014-07" db="EMBL/GenBank/DDBJ databases">
        <title>Draft genome of Clostridium sulfidigenes 113A isolated from sediments associated with methane hydrate from Krishna Godavari basin.</title>
        <authorList>
            <person name="Honkalas V.S."/>
            <person name="Dabir A.P."/>
            <person name="Arora P."/>
            <person name="Dhakephalkar P.K."/>
        </authorList>
    </citation>
    <scope>NUCLEOTIDE SEQUENCE [LARGE SCALE GENOMIC DNA]</scope>
    <source>
        <strain evidence="3 5">113A</strain>
    </source>
</reference>
<dbReference type="EMBL" id="JPMD01000017">
    <property type="protein sequence ID" value="KEZ86840.1"/>
    <property type="molecule type" value="Genomic_DNA"/>
</dbReference>
<organism evidence="3 5">
    <name type="scientific">Clostridium sulfidigenes</name>
    <dbReference type="NCBI Taxonomy" id="318464"/>
    <lineage>
        <taxon>Bacteria</taxon>
        <taxon>Bacillati</taxon>
        <taxon>Bacillota</taxon>
        <taxon>Clostridia</taxon>
        <taxon>Eubacteriales</taxon>
        <taxon>Clostridiaceae</taxon>
        <taxon>Clostridium</taxon>
    </lineage>
</organism>
<keyword evidence="5" id="KW-1185">Reference proteome</keyword>
<dbReference type="SUPFAM" id="SSF64307">
    <property type="entry name" value="SirA-like"/>
    <property type="match status" value="1"/>
</dbReference>
<dbReference type="Gene3D" id="3.30.110.40">
    <property type="entry name" value="TusA-like domain"/>
    <property type="match status" value="1"/>
</dbReference>
<dbReference type="InterPro" id="IPR036868">
    <property type="entry name" value="TusA-like_sf"/>
</dbReference>